<evidence type="ECO:0000256" key="1">
    <source>
        <dbReference type="SAM" id="MobiDB-lite"/>
    </source>
</evidence>
<dbReference type="Proteomes" id="UP000006038">
    <property type="component" value="Chromosome 3"/>
</dbReference>
<dbReference type="HOGENOM" id="CLU_2044084_0_0_1"/>
<dbReference type="AlphaFoldDB" id="J3LPZ6"/>
<reference evidence="2" key="2">
    <citation type="submission" date="2013-04" db="UniProtKB">
        <authorList>
            <consortium name="EnsemblPlants"/>
        </authorList>
    </citation>
    <scope>IDENTIFICATION</scope>
</reference>
<reference evidence="2" key="1">
    <citation type="journal article" date="2013" name="Nat. Commun.">
        <title>Whole-genome sequencing of Oryza brachyantha reveals mechanisms underlying Oryza genome evolution.</title>
        <authorList>
            <person name="Chen J."/>
            <person name="Huang Q."/>
            <person name="Gao D."/>
            <person name="Wang J."/>
            <person name="Lang Y."/>
            <person name="Liu T."/>
            <person name="Li B."/>
            <person name="Bai Z."/>
            <person name="Luis Goicoechea J."/>
            <person name="Liang C."/>
            <person name="Chen C."/>
            <person name="Zhang W."/>
            <person name="Sun S."/>
            <person name="Liao Y."/>
            <person name="Zhang X."/>
            <person name="Yang L."/>
            <person name="Song C."/>
            <person name="Wang M."/>
            <person name="Shi J."/>
            <person name="Liu G."/>
            <person name="Liu J."/>
            <person name="Zhou H."/>
            <person name="Zhou W."/>
            <person name="Yu Q."/>
            <person name="An N."/>
            <person name="Chen Y."/>
            <person name="Cai Q."/>
            <person name="Wang B."/>
            <person name="Liu B."/>
            <person name="Min J."/>
            <person name="Huang Y."/>
            <person name="Wu H."/>
            <person name="Li Z."/>
            <person name="Zhang Y."/>
            <person name="Yin Y."/>
            <person name="Song W."/>
            <person name="Jiang J."/>
            <person name="Jackson S.A."/>
            <person name="Wing R.A."/>
            <person name="Wang J."/>
            <person name="Chen M."/>
        </authorList>
    </citation>
    <scope>NUCLEOTIDE SEQUENCE [LARGE SCALE GENOMIC DNA]</scope>
    <source>
        <strain evidence="2">cv. IRGC 101232</strain>
    </source>
</reference>
<evidence type="ECO:0000313" key="2">
    <source>
        <dbReference type="EnsemblPlants" id="OB03G31220.1"/>
    </source>
</evidence>
<dbReference type="Gramene" id="OB03G31220.1">
    <property type="protein sequence ID" value="OB03G31220.1"/>
    <property type="gene ID" value="OB03G31220"/>
</dbReference>
<organism evidence="2">
    <name type="scientific">Oryza brachyantha</name>
    <name type="common">malo sina</name>
    <dbReference type="NCBI Taxonomy" id="4533"/>
    <lineage>
        <taxon>Eukaryota</taxon>
        <taxon>Viridiplantae</taxon>
        <taxon>Streptophyta</taxon>
        <taxon>Embryophyta</taxon>
        <taxon>Tracheophyta</taxon>
        <taxon>Spermatophyta</taxon>
        <taxon>Magnoliopsida</taxon>
        <taxon>Liliopsida</taxon>
        <taxon>Poales</taxon>
        <taxon>Poaceae</taxon>
        <taxon>BOP clade</taxon>
        <taxon>Oryzoideae</taxon>
        <taxon>Oryzeae</taxon>
        <taxon>Oryzinae</taxon>
        <taxon>Oryza</taxon>
    </lineage>
</organism>
<sequence length="121" mass="13836">PHPGARQVGGGAARRRAAVPPGDQRRAAGGLRDELPPVPRRGGPRREDRLLRRRRLRAVVDQHPRAHLLQARRRRPLIIYPRLPPQLRYHLLSIHLNVYIFCLISSPISHISHTRLLATSY</sequence>
<feature type="compositionally biased region" description="Basic and acidic residues" evidence="1">
    <location>
        <begin position="23"/>
        <end position="35"/>
    </location>
</feature>
<evidence type="ECO:0000313" key="3">
    <source>
        <dbReference type="Proteomes" id="UP000006038"/>
    </source>
</evidence>
<dbReference type="EnsemblPlants" id="OB03G31220.1">
    <property type="protein sequence ID" value="OB03G31220.1"/>
    <property type="gene ID" value="OB03G31220"/>
</dbReference>
<accession>J3LPZ6</accession>
<feature type="region of interest" description="Disordered" evidence="1">
    <location>
        <begin position="1"/>
        <end position="49"/>
    </location>
</feature>
<keyword evidence="3" id="KW-1185">Reference proteome</keyword>
<protein>
    <submittedName>
        <fullName evidence="2">Uncharacterized protein</fullName>
    </submittedName>
</protein>
<name>J3LPZ6_ORYBR</name>
<proteinExistence type="predicted"/>